<dbReference type="RefSeq" id="WP_285576382.1">
    <property type="nucleotide sequence ID" value="NZ_BSTK01000008.1"/>
</dbReference>
<evidence type="ECO:0000313" key="3">
    <source>
        <dbReference type="Proteomes" id="UP001165074"/>
    </source>
</evidence>
<evidence type="ECO:0000313" key="2">
    <source>
        <dbReference type="EMBL" id="GLY87367.1"/>
    </source>
</evidence>
<accession>A0A9W6W205</accession>
<keyword evidence="3" id="KW-1185">Reference proteome</keyword>
<comment type="caution">
    <text evidence="2">The sequence shown here is derived from an EMBL/GenBank/DDBJ whole genome shotgun (WGS) entry which is preliminary data.</text>
</comment>
<reference evidence="2" key="1">
    <citation type="submission" date="2023-03" db="EMBL/GenBank/DDBJ databases">
        <title>Actinoallomurus iriomotensis NBRC 103684.</title>
        <authorList>
            <person name="Ichikawa N."/>
            <person name="Sato H."/>
            <person name="Tonouchi N."/>
        </authorList>
    </citation>
    <scope>NUCLEOTIDE SEQUENCE</scope>
    <source>
        <strain evidence="2">NBRC 103684</strain>
    </source>
</reference>
<protein>
    <recommendedName>
        <fullName evidence="4">Secreted protein</fullName>
    </recommendedName>
</protein>
<keyword evidence="1" id="KW-0732">Signal</keyword>
<feature type="chain" id="PRO_5040957241" description="Secreted protein" evidence="1">
    <location>
        <begin position="29"/>
        <end position="113"/>
    </location>
</feature>
<evidence type="ECO:0000256" key="1">
    <source>
        <dbReference type="SAM" id="SignalP"/>
    </source>
</evidence>
<sequence length="113" mass="11322">MRLSAPLPLGLTLSIAAGVLALAPVAQAATAATGEPTYTCQTDTPGNTGVPILIHGIGCRASNGAPATGVSGPVKLVIAQPRYHPHVSAWTCRQARALGSAGALEVMAVDCRP</sequence>
<dbReference type="AlphaFoldDB" id="A0A9W6W205"/>
<name>A0A9W6W205_9ACTN</name>
<feature type="signal peptide" evidence="1">
    <location>
        <begin position="1"/>
        <end position="28"/>
    </location>
</feature>
<dbReference type="EMBL" id="BSTK01000008">
    <property type="protein sequence ID" value="GLY87367.1"/>
    <property type="molecule type" value="Genomic_DNA"/>
</dbReference>
<organism evidence="2 3">
    <name type="scientific">Actinoallomurus iriomotensis</name>
    <dbReference type="NCBI Taxonomy" id="478107"/>
    <lineage>
        <taxon>Bacteria</taxon>
        <taxon>Bacillati</taxon>
        <taxon>Actinomycetota</taxon>
        <taxon>Actinomycetes</taxon>
        <taxon>Streptosporangiales</taxon>
        <taxon>Thermomonosporaceae</taxon>
        <taxon>Actinoallomurus</taxon>
    </lineage>
</organism>
<gene>
    <name evidence="2" type="ORF">Airi02_052960</name>
</gene>
<dbReference type="Proteomes" id="UP001165074">
    <property type="component" value="Unassembled WGS sequence"/>
</dbReference>
<evidence type="ECO:0008006" key="4">
    <source>
        <dbReference type="Google" id="ProtNLM"/>
    </source>
</evidence>
<proteinExistence type="predicted"/>